<dbReference type="InterPro" id="IPR013652">
    <property type="entry name" value="Glycine_N-acyltransferase_C"/>
</dbReference>
<dbReference type="InterPro" id="IPR015938">
    <property type="entry name" value="Glycine_N-acyltransferase_N"/>
</dbReference>
<dbReference type="GO" id="GO:0047961">
    <property type="term" value="F:glycine N-acyltransferase activity"/>
    <property type="evidence" value="ECO:0007669"/>
    <property type="project" value="UniProtKB-EC"/>
</dbReference>
<dbReference type="Gene3D" id="3.40.630.30">
    <property type="match status" value="1"/>
</dbReference>
<dbReference type="Proteomes" id="UP000472268">
    <property type="component" value="Chromosome 11"/>
</dbReference>
<keyword evidence="5 10" id="KW-0808">Transferase</keyword>
<evidence type="ECO:0000256" key="7">
    <source>
        <dbReference type="ARBA" id="ARBA00023128"/>
    </source>
</evidence>
<dbReference type="PANTHER" id="PTHR15298:SF9">
    <property type="entry name" value="GLYCINE N-ACYLTRANSFERASE"/>
    <property type="match status" value="1"/>
</dbReference>
<evidence type="ECO:0000259" key="12">
    <source>
        <dbReference type="Pfam" id="PF08444"/>
    </source>
</evidence>
<dbReference type="InterPro" id="IPR016181">
    <property type="entry name" value="Acyl_CoA_acyltransferase"/>
</dbReference>
<dbReference type="PANTHER" id="PTHR15298">
    <property type="entry name" value="L-COA N-ACYLTRANSFERASE-RELATED"/>
    <property type="match status" value="1"/>
</dbReference>
<reference evidence="13" key="3">
    <citation type="submission" date="2025-09" db="UniProtKB">
        <authorList>
            <consortium name="Ensembl"/>
        </authorList>
    </citation>
    <scope>IDENTIFICATION</scope>
</reference>
<dbReference type="FunFam" id="3.40.630.30:FF:000075">
    <property type="entry name" value="Glycine N-acyltransferase"/>
    <property type="match status" value="1"/>
</dbReference>
<dbReference type="GeneID" id="115306744"/>
<dbReference type="GO" id="GO:0006544">
    <property type="term" value="P:glycine metabolic process"/>
    <property type="evidence" value="ECO:0007669"/>
    <property type="project" value="TreeGrafter"/>
</dbReference>
<gene>
    <name evidence="13" type="primary">LOC115306744</name>
</gene>
<dbReference type="GO" id="GO:0005739">
    <property type="term" value="C:mitochondrion"/>
    <property type="evidence" value="ECO:0007669"/>
    <property type="project" value="UniProtKB-SubCell"/>
</dbReference>
<protein>
    <recommendedName>
        <fullName evidence="10">Glycine N-acyltransferase-like protein</fullName>
        <ecNumber evidence="10">2.3.1.-</ecNumber>
    </recommendedName>
</protein>
<evidence type="ECO:0000256" key="4">
    <source>
        <dbReference type="ARBA" id="ARBA00022575"/>
    </source>
</evidence>
<evidence type="ECO:0000259" key="11">
    <source>
        <dbReference type="Pfam" id="PF06021"/>
    </source>
</evidence>
<proteinExistence type="inferred from homology"/>
<keyword evidence="7" id="KW-0496">Mitochondrion</keyword>
<feature type="domain" description="Glycine N-acyltransferase N-terminal" evidence="11">
    <location>
        <begin position="1"/>
        <end position="204"/>
    </location>
</feature>
<dbReference type="GO" id="GO:0009636">
    <property type="term" value="P:response to toxic substance"/>
    <property type="evidence" value="ECO:0007669"/>
    <property type="project" value="UniProtKB-KW"/>
</dbReference>
<dbReference type="EC" id="2.3.1.-" evidence="10"/>
<evidence type="ECO:0000256" key="2">
    <source>
        <dbReference type="ARBA" id="ARBA00004173"/>
    </source>
</evidence>
<dbReference type="SUPFAM" id="SSF55729">
    <property type="entry name" value="Acyl-CoA N-acyltransferases (Nat)"/>
    <property type="match status" value="1"/>
</dbReference>
<evidence type="ECO:0000256" key="10">
    <source>
        <dbReference type="RuleBase" id="RU368002"/>
    </source>
</evidence>
<dbReference type="RefSeq" id="XP_029813144.1">
    <property type="nucleotide sequence ID" value="XM_029957284.1"/>
</dbReference>
<evidence type="ECO:0000256" key="5">
    <source>
        <dbReference type="ARBA" id="ARBA00022679"/>
    </source>
</evidence>
<name>A0A673TVI7_SURSU</name>
<reference evidence="13 14" key="1">
    <citation type="submission" date="2019-05" db="EMBL/GenBank/DDBJ databases">
        <title>A Chromosome-scale Meerkat (S. suricatta) Genome Assembly.</title>
        <authorList>
            <person name="Dudchenko O."/>
            <person name="Lieberman Aiden E."/>
            <person name="Tung J."/>
            <person name="Barreiro L.B."/>
            <person name="Clutton-Brock T.H."/>
        </authorList>
    </citation>
    <scope>NUCLEOTIDE SEQUENCE [LARGE SCALE GENOMIC DNA]</scope>
</reference>
<accession>A0A673TVI7</accession>
<comment type="catalytic activity">
    <reaction evidence="1">
        <text>an acyl-CoA + glycine = an N-acylglycine + CoA + H(+)</text>
        <dbReference type="Rhea" id="RHEA:19869"/>
        <dbReference type="ChEBI" id="CHEBI:15378"/>
        <dbReference type="ChEBI" id="CHEBI:57287"/>
        <dbReference type="ChEBI" id="CHEBI:57305"/>
        <dbReference type="ChEBI" id="CHEBI:57670"/>
        <dbReference type="ChEBI" id="CHEBI:58342"/>
        <dbReference type="EC" id="2.3.1.13"/>
    </reaction>
</comment>
<keyword evidence="4" id="KW-0216">Detoxification</keyword>
<dbReference type="InterPro" id="IPR010313">
    <property type="entry name" value="Glycine_N-acyltransferase"/>
</dbReference>
<dbReference type="OMA" id="ERCIQNF"/>
<evidence type="ECO:0000256" key="1">
    <source>
        <dbReference type="ARBA" id="ARBA00000378"/>
    </source>
</evidence>
<evidence type="ECO:0000313" key="14">
    <source>
        <dbReference type="Proteomes" id="UP000472268"/>
    </source>
</evidence>
<keyword evidence="6" id="KW-0007">Acetylation</keyword>
<organism evidence="13 14">
    <name type="scientific">Suricata suricatta</name>
    <name type="common">Meerkat</name>
    <dbReference type="NCBI Taxonomy" id="37032"/>
    <lineage>
        <taxon>Eukaryota</taxon>
        <taxon>Metazoa</taxon>
        <taxon>Chordata</taxon>
        <taxon>Craniata</taxon>
        <taxon>Vertebrata</taxon>
        <taxon>Euteleostomi</taxon>
        <taxon>Mammalia</taxon>
        <taxon>Eutheria</taxon>
        <taxon>Laurasiatheria</taxon>
        <taxon>Carnivora</taxon>
        <taxon>Feliformia</taxon>
        <taxon>Herpestidae</taxon>
        <taxon>Suricata</taxon>
    </lineage>
</organism>
<keyword evidence="8 10" id="KW-0012">Acyltransferase</keyword>
<dbReference type="GO" id="GO:0047962">
    <property type="term" value="F:glycine N-benzoyltransferase activity"/>
    <property type="evidence" value="ECO:0007669"/>
    <property type="project" value="UniProtKB-EC"/>
</dbReference>
<dbReference type="AlphaFoldDB" id="A0A673TVI7"/>
<comment type="subcellular location">
    <subcellularLocation>
        <location evidence="2">Mitochondrion</location>
    </subcellularLocation>
</comment>
<dbReference type="Ensembl" id="ENSSSUT00005015340.1">
    <property type="protein sequence ID" value="ENSSSUP00005013430.1"/>
    <property type="gene ID" value="ENSSSUG00005008633.1"/>
</dbReference>
<evidence type="ECO:0000256" key="3">
    <source>
        <dbReference type="ARBA" id="ARBA00009110"/>
    </source>
</evidence>
<comment type="catalytic activity">
    <reaction evidence="9">
        <text>benzoyl-CoA + glycine = N-benzoylglycine + CoA + H(+)</text>
        <dbReference type="Rhea" id="RHEA:18493"/>
        <dbReference type="ChEBI" id="CHEBI:15378"/>
        <dbReference type="ChEBI" id="CHEBI:57287"/>
        <dbReference type="ChEBI" id="CHEBI:57305"/>
        <dbReference type="ChEBI" id="CHEBI:57369"/>
        <dbReference type="ChEBI" id="CHEBI:606565"/>
        <dbReference type="EC" id="2.3.1.71"/>
    </reaction>
</comment>
<evidence type="ECO:0000256" key="6">
    <source>
        <dbReference type="ARBA" id="ARBA00022990"/>
    </source>
</evidence>
<feature type="domain" description="Glycine N-acyltransferase C-terminal" evidence="12">
    <location>
        <begin position="206"/>
        <end position="294"/>
    </location>
</feature>
<dbReference type="OrthoDB" id="61870at2759"/>
<evidence type="ECO:0000313" key="13">
    <source>
        <dbReference type="Ensembl" id="ENSSSUP00005013430.1"/>
    </source>
</evidence>
<reference evidence="13" key="2">
    <citation type="submission" date="2025-08" db="UniProtKB">
        <authorList>
            <consortium name="Ensembl"/>
        </authorList>
    </citation>
    <scope>IDENTIFICATION</scope>
</reference>
<dbReference type="RefSeq" id="XP_029813145.1">
    <property type="nucleotide sequence ID" value="XM_029957285.1"/>
</dbReference>
<evidence type="ECO:0000256" key="8">
    <source>
        <dbReference type="ARBA" id="ARBA00023315"/>
    </source>
</evidence>
<keyword evidence="14" id="KW-1185">Reference proteome</keyword>
<sequence>MFPLQSAQMLQTLERSLRKSLPESLKVYGTVFHMNQGNPFNRKALVDKWPDFNTVVIRPQEQEMIDDLDHYTNTYQIYSKDLKNCQKCLGSPKVINWKQHLQIQSSQPSLNEVIQNLAATKSFQVKQTQCILYMTAETIKKLAPSLLEGKTLPPTGGKPKAICQEMFKLSSLDVTHAALVNKFWHFGGNERSQRFIERCIQTFPTFCLLGPEGIPVSWNLMDYTGELRMAGTMPEYRAQGLITHVIYSHTVSLNQLGFPVYSHVDKNNKMMQKMSNRLHHISVPGGWNQWHCVPL</sequence>
<evidence type="ECO:0000256" key="9">
    <source>
        <dbReference type="ARBA" id="ARBA00047955"/>
    </source>
</evidence>
<dbReference type="Pfam" id="PF06021">
    <property type="entry name" value="Gly_acyl_tr_N"/>
    <property type="match status" value="1"/>
</dbReference>
<comment type="similarity">
    <text evidence="3 10">Belongs to the glycine N-acyltransferase family.</text>
</comment>
<dbReference type="Pfam" id="PF08444">
    <property type="entry name" value="Gly_acyl_tr_C"/>
    <property type="match status" value="1"/>
</dbReference>